<sequence length="267" mass="29540">MTKKLIALDLDGTTLNNESKITAKTVEVLHRAAAQGHMVAIATGRPNRISENYYHQLGLQGPMVNFNGGLIHIPEHQWAGEYSSAIPRDLVFDVLKLKQDLPIEMIAAEGKNFVYADRVSDLDIGFFPKALGPDQVLNERNLQADPTSLTIFVDNQDQEFIRETLYAKYPNIEMNSWGGAINALEIVEKGINKYRGVQYLAEYFDIANKDIIAFGDEVNDLEMLTHVGWGVAMANGVPAVKAAANDITTLPNNEDGLADYLTKYLAV</sequence>
<dbReference type="PANTHER" id="PTHR10000:SF23">
    <property type="entry name" value="5-AMINO-6-(5-PHOSPHO-D-RIBITYLAMINO)URACIL PHOSPHATASE YITU"/>
    <property type="match status" value="1"/>
</dbReference>
<accession>A0ABW1UPP1</accession>
<gene>
    <name evidence="1" type="ORF">ACFQHW_05440</name>
</gene>
<dbReference type="GO" id="GO:0016787">
    <property type="term" value="F:hydrolase activity"/>
    <property type="evidence" value="ECO:0007669"/>
    <property type="project" value="UniProtKB-KW"/>
</dbReference>
<dbReference type="EC" id="3.1.3.-" evidence="1"/>
<dbReference type="InterPro" id="IPR023214">
    <property type="entry name" value="HAD_sf"/>
</dbReference>
<dbReference type="NCBIfam" id="TIGR00099">
    <property type="entry name" value="Cof-subfamily"/>
    <property type="match status" value="1"/>
</dbReference>
<proteinExistence type="predicted"/>
<keyword evidence="2" id="KW-1185">Reference proteome</keyword>
<dbReference type="EMBL" id="JBHSSM010000015">
    <property type="protein sequence ID" value="MFC6315013.1"/>
    <property type="molecule type" value="Genomic_DNA"/>
</dbReference>
<dbReference type="SFLD" id="SFLDS00003">
    <property type="entry name" value="Haloacid_Dehalogenase"/>
    <property type="match status" value="1"/>
</dbReference>
<dbReference type="PANTHER" id="PTHR10000">
    <property type="entry name" value="PHOSPHOSERINE PHOSPHATASE"/>
    <property type="match status" value="1"/>
</dbReference>
<reference evidence="2" key="1">
    <citation type="journal article" date="2019" name="Int. J. Syst. Evol. Microbiol.">
        <title>The Global Catalogue of Microorganisms (GCM) 10K type strain sequencing project: providing services to taxonomists for standard genome sequencing and annotation.</title>
        <authorList>
            <consortium name="The Broad Institute Genomics Platform"/>
            <consortium name="The Broad Institute Genome Sequencing Center for Infectious Disease"/>
            <person name="Wu L."/>
            <person name="Ma J."/>
        </authorList>
    </citation>
    <scope>NUCLEOTIDE SEQUENCE [LARGE SCALE GENOMIC DNA]</scope>
    <source>
        <strain evidence="2">CCM 8897</strain>
    </source>
</reference>
<dbReference type="RefSeq" id="WP_125595930.1">
    <property type="nucleotide sequence ID" value="NZ_JBHSSM010000015.1"/>
</dbReference>
<organism evidence="1 2">
    <name type="scientific">Lapidilactobacillus achengensis</name>
    <dbReference type="NCBI Taxonomy" id="2486000"/>
    <lineage>
        <taxon>Bacteria</taxon>
        <taxon>Bacillati</taxon>
        <taxon>Bacillota</taxon>
        <taxon>Bacilli</taxon>
        <taxon>Lactobacillales</taxon>
        <taxon>Lactobacillaceae</taxon>
        <taxon>Lapidilactobacillus</taxon>
    </lineage>
</organism>
<dbReference type="InterPro" id="IPR036412">
    <property type="entry name" value="HAD-like_sf"/>
</dbReference>
<dbReference type="Gene3D" id="3.30.1240.10">
    <property type="match status" value="1"/>
</dbReference>
<dbReference type="Proteomes" id="UP001596310">
    <property type="component" value="Unassembled WGS sequence"/>
</dbReference>
<dbReference type="CDD" id="cd07516">
    <property type="entry name" value="HAD_Pase"/>
    <property type="match status" value="1"/>
</dbReference>
<protein>
    <submittedName>
        <fullName evidence="1">Cof-type HAD-IIB family hydrolase</fullName>
        <ecNumber evidence="1">3.1.3.-</ecNumber>
    </submittedName>
</protein>
<dbReference type="Gene3D" id="3.40.50.1000">
    <property type="entry name" value="HAD superfamily/HAD-like"/>
    <property type="match status" value="1"/>
</dbReference>
<evidence type="ECO:0000313" key="2">
    <source>
        <dbReference type="Proteomes" id="UP001596310"/>
    </source>
</evidence>
<comment type="caution">
    <text evidence="1">The sequence shown here is derived from an EMBL/GenBank/DDBJ whole genome shotgun (WGS) entry which is preliminary data.</text>
</comment>
<dbReference type="NCBIfam" id="TIGR01484">
    <property type="entry name" value="HAD-SF-IIB"/>
    <property type="match status" value="1"/>
</dbReference>
<evidence type="ECO:0000313" key="1">
    <source>
        <dbReference type="EMBL" id="MFC6315013.1"/>
    </source>
</evidence>
<keyword evidence="1" id="KW-0378">Hydrolase</keyword>
<name>A0ABW1UPP1_9LACO</name>
<dbReference type="InterPro" id="IPR006379">
    <property type="entry name" value="HAD-SF_hydro_IIB"/>
</dbReference>
<dbReference type="SFLD" id="SFLDG01140">
    <property type="entry name" value="C2.B:_Phosphomannomutase_and_P"/>
    <property type="match status" value="1"/>
</dbReference>
<dbReference type="InterPro" id="IPR000150">
    <property type="entry name" value="Cof"/>
</dbReference>
<dbReference type="SUPFAM" id="SSF56784">
    <property type="entry name" value="HAD-like"/>
    <property type="match status" value="1"/>
</dbReference>
<dbReference type="Pfam" id="PF08282">
    <property type="entry name" value="Hydrolase_3"/>
    <property type="match status" value="1"/>
</dbReference>